<proteinExistence type="predicted"/>
<evidence type="ECO:0000313" key="2">
    <source>
        <dbReference type="Proteomes" id="UP000054826"/>
    </source>
</evidence>
<organism evidence="1 2">
    <name type="scientific">Trichinella pseudospiralis</name>
    <name type="common">Parasitic roundworm</name>
    <dbReference type="NCBI Taxonomy" id="6337"/>
    <lineage>
        <taxon>Eukaryota</taxon>
        <taxon>Metazoa</taxon>
        <taxon>Ecdysozoa</taxon>
        <taxon>Nematoda</taxon>
        <taxon>Enoplea</taxon>
        <taxon>Dorylaimia</taxon>
        <taxon>Trichinellida</taxon>
        <taxon>Trichinellidae</taxon>
        <taxon>Trichinella</taxon>
    </lineage>
</organism>
<gene>
    <name evidence="1" type="ORF">T4C_12404</name>
</gene>
<comment type="caution">
    <text evidence="1">The sequence shown here is derived from an EMBL/GenBank/DDBJ whole genome shotgun (WGS) entry which is preliminary data.</text>
</comment>
<dbReference type="AlphaFoldDB" id="A0A0V1JD97"/>
<reference evidence="1 2" key="1">
    <citation type="submission" date="2015-01" db="EMBL/GenBank/DDBJ databases">
        <title>Evolution of Trichinella species and genotypes.</title>
        <authorList>
            <person name="Korhonen P.K."/>
            <person name="Edoardo P."/>
            <person name="Giuseppe L.R."/>
            <person name="Gasser R.B."/>
        </authorList>
    </citation>
    <scope>NUCLEOTIDE SEQUENCE [LARGE SCALE GENOMIC DNA]</scope>
    <source>
        <strain evidence="1">ISS176</strain>
    </source>
</reference>
<dbReference type="Proteomes" id="UP000054826">
    <property type="component" value="Unassembled WGS sequence"/>
</dbReference>
<name>A0A0V1JD97_TRIPS</name>
<accession>A0A0V1JD97</accession>
<sequence length="251" mass="28916">MDNTSLAFSSFAATTRSTFYRAPSSSPQIIAHHFCTVREFFLPRKSLFMFLPDSQQHLQIPLFDFLQCSFSNCAYVMSGQVPWFYKSDAHVLFQRKFSAKLSYNYVWCLFYPRLFITKTPPLSLLLNIVHVSAVLPPHFRHFRPVQCIMVPYTVHIFSFPQNNILRASVQPFCLKVCRFFTTTLQEFQVASAVLADKQCTVRERQSAFHYPTSTTMHEKIPVQLLCNGPDNTAVLLLVENSTGPVSNWSYQ</sequence>
<protein>
    <submittedName>
        <fullName evidence="1">Uncharacterized protein</fullName>
    </submittedName>
</protein>
<evidence type="ECO:0000313" key="1">
    <source>
        <dbReference type="EMBL" id="KRZ32927.1"/>
    </source>
</evidence>
<dbReference type="EMBL" id="JYDV01000107">
    <property type="protein sequence ID" value="KRZ32927.1"/>
    <property type="molecule type" value="Genomic_DNA"/>
</dbReference>